<keyword evidence="4" id="KW-1185">Reference proteome</keyword>
<feature type="compositionally biased region" description="Gly residues" evidence="2">
    <location>
        <begin position="1"/>
        <end position="10"/>
    </location>
</feature>
<organism evidence="3 4">
    <name type="scientific">Trypanosoma vivax (strain Y486)</name>
    <dbReference type="NCBI Taxonomy" id="1055687"/>
    <lineage>
        <taxon>Eukaryota</taxon>
        <taxon>Discoba</taxon>
        <taxon>Euglenozoa</taxon>
        <taxon>Kinetoplastea</taxon>
        <taxon>Metakinetoplastina</taxon>
        <taxon>Trypanosomatida</taxon>
        <taxon>Trypanosomatidae</taxon>
        <taxon>Trypanosoma</taxon>
        <taxon>Duttonella</taxon>
    </lineage>
</organism>
<evidence type="ECO:0000313" key="3">
    <source>
        <dbReference type="EMBL" id="CCD19626.1"/>
    </source>
</evidence>
<protein>
    <recommendedName>
        <fullName evidence="5">Trypanosome variant surface glycoprotein A-type N-terminal domain-containing protein</fullName>
    </recommendedName>
</protein>
<dbReference type="SUPFAM" id="SSF58087">
    <property type="entry name" value="Variant surface glycoprotein (N-terminal domain)"/>
    <property type="match status" value="1"/>
</dbReference>
<evidence type="ECO:0000256" key="2">
    <source>
        <dbReference type="SAM" id="MobiDB-lite"/>
    </source>
</evidence>
<sequence length="545" mass="57651">MARAGRGPGLCSGSPEAGIAPRTAQRMTAASQRRKNTATPVALRACRSARREGGSGRLRTQGGRCALRGRERQHAESARARAWDRRSARSTRLQRKSQEGSMRVLLLVALVVAGHALASTDVVVKTAKMKKVCQLSGKMKDAAGRVAASIARAQEDAAEIRAMVGEAEEGKRRLELALATHSTGTGPVASEARDTLDAVNAAITQAMQKLAATEQELKVYTKVRAEAIEQAGHWAGEIDSMARTLVSYAFAGTKTSQNAFCIGDTENRAVTSWTAAKKWDDAAFAGCKKSITFEATNSIAEASSEESEALGLLEDRDLATLFDKSGGTMQLQANGAKGCNLFATGATGGSDVVFASNSNARERGSMTLGRLWTLKADYSSSEKGAKVTMDSNEKGKLKDLLTTAKQLAALALGQDAEEGESAIAKVRQLLQAQGGGTKGKRFAAHRNSTQQVEHALSQLEKDATNSEAEQKRTNTSKGTAQEMQAGNAEGQATASTAPHAPQSQATCRDGTNWNEKTGVCEAAAQRSIVACLLTLAWPLAKHTTQ</sequence>
<name>F9WPZ9_TRYVY</name>
<accession>F9WPZ9</accession>
<gene>
    <name evidence="3" type="ORF">TvY486_0023330</name>
</gene>
<dbReference type="AlphaFoldDB" id="F9WPZ9"/>
<proteinExistence type="predicted"/>
<feature type="compositionally biased region" description="Polar residues" evidence="2">
    <location>
        <begin position="473"/>
        <end position="509"/>
    </location>
</feature>
<dbReference type="EMBL" id="CAEX01003835">
    <property type="protein sequence ID" value="CCD19626.1"/>
    <property type="molecule type" value="Genomic_DNA"/>
</dbReference>
<keyword evidence="1" id="KW-0175">Coiled coil</keyword>
<dbReference type="Proteomes" id="UP000009027">
    <property type="component" value="Unassembled WGS sequence"/>
</dbReference>
<feature type="compositionally biased region" description="Basic and acidic residues" evidence="2">
    <location>
        <begin position="459"/>
        <end position="472"/>
    </location>
</feature>
<evidence type="ECO:0008006" key="5">
    <source>
        <dbReference type="Google" id="ProtNLM"/>
    </source>
</evidence>
<evidence type="ECO:0000256" key="1">
    <source>
        <dbReference type="SAM" id="Coils"/>
    </source>
</evidence>
<feature type="region of interest" description="Disordered" evidence="2">
    <location>
        <begin position="1"/>
        <end position="20"/>
    </location>
</feature>
<reference evidence="3 4" key="1">
    <citation type="journal article" date="2012" name="Proc. Natl. Acad. Sci. U.S.A.">
        <title>Antigenic diversity is generated by distinct evolutionary mechanisms in African trypanosome species.</title>
        <authorList>
            <person name="Jackson A.P."/>
            <person name="Berry A."/>
            <person name="Aslett M."/>
            <person name="Allison H.C."/>
            <person name="Burton P."/>
            <person name="Vavrova-Anderson J."/>
            <person name="Brown R."/>
            <person name="Browne H."/>
            <person name="Corton N."/>
            <person name="Hauser H."/>
            <person name="Gamble J."/>
            <person name="Gilderthorp R."/>
            <person name="Marcello L."/>
            <person name="McQuillan J."/>
            <person name="Otto T.D."/>
            <person name="Quail M.A."/>
            <person name="Sanders M.J."/>
            <person name="van Tonder A."/>
            <person name="Ginger M.L."/>
            <person name="Field M.C."/>
            <person name="Barry J.D."/>
            <person name="Hertz-Fowler C."/>
            <person name="Berriman M."/>
        </authorList>
    </citation>
    <scope>NUCLEOTIDE SEQUENCE</scope>
    <source>
        <strain evidence="3 4">Y486</strain>
    </source>
</reference>
<feature type="coiled-coil region" evidence="1">
    <location>
        <begin position="189"/>
        <end position="230"/>
    </location>
</feature>
<feature type="region of interest" description="Disordered" evidence="2">
    <location>
        <begin position="437"/>
        <end position="509"/>
    </location>
</feature>
<dbReference type="VEuPathDB" id="TriTrypDB:TvY486_0023330"/>
<feature type="compositionally biased region" description="Basic and acidic residues" evidence="2">
    <location>
        <begin position="68"/>
        <end position="87"/>
    </location>
</feature>
<evidence type="ECO:0000313" key="4">
    <source>
        <dbReference type="Proteomes" id="UP000009027"/>
    </source>
</evidence>
<feature type="region of interest" description="Disordered" evidence="2">
    <location>
        <begin position="68"/>
        <end position="96"/>
    </location>
</feature>